<comment type="similarity">
    <text evidence="5">Belongs to the HAD-like hydrolase superfamily. MasA/MtnC family.</text>
</comment>
<proteinExistence type="inferred from homology"/>
<dbReference type="CDD" id="cd01629">
    <property type="entry name" value="HAD_EP"/>
    <property type="match status" value="1"/>
</dbReference>
<evidence type="ECO:0000256" key="2">
    <source>
        <dbReference type="ARBA" id="ARBA00022723"/>
    </source>
</evidence>
<dbReference type="InterPro" id="IPR006439">
    <property type="entry name" value="HAD-SF_hydro_IA"/>
</dbReference>
<gene>
    <name evidence="5 6" type="primary">mtnC</name>
    <name evidence="6" type="ORF">JZM24_03785</name>
</gene>
<dbReference type="InterPro" id="IPR036412">
    <property type="entry name" value="HAD-like_sf"/>
</dbReference>
<reference evidence="6 7" key="1">
    <citation type="journal article" date="2021" name="Genome Biol. Evol.">
        <title>The evolution of interdependence in a four-way mealybug symbiosis.</title>
        <authorList>
            <person name="Garber A.I."/>
            <person name="Kupper M."/>
            <person name="Laetsch D.R."/>
            <person name="Weldon S.R."/>
            <person name="Ladinsky M.S."/>
            <person name="Bjorkman P.J."/>
            <person name="McCutcheon J.P."/>
        </authorList>
    </citation>
    <scope>NUCLEOTIDE SEQUENCE [LARGE SCALE GENOMIC DNA]</scope>
    <source>
        <strain evidence="6">SOD</strain>
    </source>
</reference>
<dbReference type="SFLD" id="SFLDG01133">
    <property type="entry name" value="C1.5.4:_Enolase-phosphatase_Li"/>
    <property type="match status" value="1"/>
</dbReference>
<dbReference type="InterPro" id="IPR023943">
    <property type="entry name" value="Enolase-ppase_E1"/>
</dbReference>
<keyword evidence="2 5" id="KW-0479">Metal-binding</keyword>
<comment type="caution">
    <text evidence="6">The sequence shown here is derived from an EMBL/GenBank/DDBJ whole genome shotgun (WGS) entry which is preliminary data.</text>
</comment>
<comment type="cofactor">
    <cofactor evidence="5">
        <name>Mg(2+)</name>
        <dbReference type="ChEBI" id="CHEBI:18420"/>
    </cofactor>
    <text evidence="5">Binds 1 Mg(2+) ion per subunit.</text>
</comment>
<organism evidence="6 7">
    <name type="scientific">Candidatus Sodalis endolongispinus</name>
    <dbReference type="NCBI Taxonomy" id="2812662"/>
    <lineage>
        <taxon>Bacteria</taxon>
        <taxon>Pseudomonadati</taxon>
        <taxon>Pseudomonadota</taxon>
        <taxon>Gammaproteobacteria</taxon>
        <taxon>Enterobacterales</taxon>
        <taxon>Bruguierivoracaceae</taxon>
        <taxon>Sodalis</taxon>
    </lineage>
</organism>
<evidence type="ECO:0000313" key="7">
    <source>
        <dbReference type="Proteomes" id="UP000811282"/>
    </source>
</evidence>
<keyword evidence="1 5" id="KW-0028">Amino-acid biosynthesis</keyword>
<sequence length="228" mass="25505">MIRAVITDIEGTTSDIRFVHQVLFPYARERLAEVVQTHAIDAEIAQALQGLRAEIGQQDADNANLLTALYGFMDEDRKSPALKTLQGIIWREGYRRGDFLGHVYDDVMPQLTAWHRQGLVLGVYSSGSVEAQQLLFGYSVKGDLCGLFSHYFDTRVGAKRHCDAYQTIAAELALPPEAILFLSDVYQELDAARAAGWRTCQLIRDDDTAGGSHPQARRFDQINLQEFA</sequence>
<dbReference type="EMBL" id="JAFJYC010000001">
    <property type="protein sequence ID" value="MBT9431495.1"/>
    <property type="molecule type" value="Genomic_DNA"/>
</dbReference>
<dbReference type="PRINTS" id="PR00413">
    <property type="entry name" value="HADHALOGNASE"/>
</dbReference>
<dbReference type="Proteomes" id="UP000811282">
    <property type="component" value="Unassembled WGS sequence"/>
</dbReference>
<dbReference type="HAMAP" id="MF_01681">
    <property type="entry name" value="Salvage_MtnC"/>
    <property type="match status" value="1"/>
</dbReference>
<keyword evidence="3 5" id="KW-0378">Hydrolase</keyword>
<comment type="catalytic activity">
    <reaction evidence="5">
        <text>5-methylsulfanyl-2,3-dioxopentyl phosphate + H2O = 1,2-dihydroxy-5-(methylsulfanyl)pent-1-en-3-one + phosphate</text>
        <dbReference type="Rhea" id="RHEA:21700"/>
        <dbReference type="ChEBI" id="CHEBI:15377"/>
        <dbReference type="ChEBI" id="CHEBI:43474"/>
        <dbReference type="ChEBI" id="CHEBI:49252"/>
        <dbReference type="ChEBI" id="CHEBI:58828"/>
        <dbReference type="EC" id="3.1.3.77"/>
    </reaction>
</comment>
<evidence type="ECO:0000256" key="5">
    <source>
        <dbReference type="HAMAP-Rule" id="MF_01681"/>
    </source>
</evidence>
<comment type="subunit">
    <text evidence="5">Monomer.</text>
</comment>
<dbReference type="GO" id="GO:0043874">
    <property type="term" value="F:acireductone synthase activity"/>
    <property type="evidence" value="ECO:0007669"/>
    <property type="project" value="UniProtKB-EC"/>
</dbReference>
<accession>A0ABS5Y904</accession>
<evidence type="ECO:0000256" key="1">
    <source>
        <dbReference type="ARBA" id="ARBA00022605"/>
    </source>
</evidence>
<dbReference type="Gene3D" id="3.40.50.1000">
    <property type="entry name" value="HAD superfamily/HAD-like"/>
    <property type="match status" value="1"/>
</dbReference>
<comment type="function">
    <text evidence="5">Bifunctional enzyme that catalyzes the enolization of 2,3-diketo-5-methylthiopentyl-1-phosphate (DK-MTP-1-P) into the intermediate 2-hydroxy-3-keto-5-methylthiopentenyl-1-phosphate (HK-MTPenyl-1-P), which is then dephosphorylated to form the acireductone 1,2-dihydroxy-3-keto-5-methylthiopentene (DHK-MTPene).</text>
</comment>
<dbReference type="PANTHER" id="PTHR20371">
    <property type="entry name" value="ENOLASE-PHOSPHATASE E1"/>
    <property type="match status" value="1"/>
</dbReference>
<keyword evidence="5" id="KW-0460">Magnesium</keyword>
<dbReference type="RefSeq" id="WP_215668612.1">
    <property type="nucleotide sequence ID" value="NZ_JAFJYC010000001.1"/>
</dbReference>
<keyword evidence="7" id="KW-1185">Reference proteome</keyword>
<name>A0ABS5Y904_9GAMM</name>
<dbReference type="InterPro" id="IPR023214">
    <property type="entry name" value="HAD_sf"/>
</dbReference>
<protein>
    <recommendedName>
        <fullName evidence="5">Enolase-phosphatase E1</fullName>
        <ecNumber evidence="5">3.1.3.77</ecNumber>
    </recommendedName>
    <alternativeName>
        <fullName evidence="5">2,3-diketo-5-methylthio-1-phosphopentane phosphatase</fullName>
    </alternativeName>
</protein>
<evidence type="ECO:0000256" key="3">
    <source>
        <dbReference type="ARBA" id="ARBA00022801"/>
    </source>
</evidence>
<dbReference type="EC" id="3.1.3.77" evidence="5"/>
<comment type="pathway">
    <text evidence="5">Amino-acid biosynthesis; L-methionine biosynthesis via salvage pathway; L-methionine from S-methyl-5-thio-alpha-D-ribose 1-phosphate: step 3/6.</text>
</comment>
<dbReference type="SFLD" id="SFLDG01129">
    <property type="entry name" value="C1.5:_HAD__Beta-PGM__Phosphata"/>
    <property type="match status" value="1"/>
</dbReference>
<dbReference type="Gene3D" id="1.10.720.60">
    <property type="match status" value="1"/>
</dbReference>
<dbReference type="NCBIfam" id="TIGR01691">
    <property type="entry name" value="enolase-ppase"/>
    <property type="match status" value="1"/>
</dbReference>
<dbReference type="PANTHER" id="PTHR20371:SF1">
    <property type="entry name" value="ENOLASE-PHOSPHATASE E1"/>
    <property type="match status" value="1"/>
</dbReference>
<comment type="pathway">
    <text evidence="5">Amino-acid biosynthesis; L-methionine biosynthesis via salvage pathway; L-methionine from S-methyl-5-thio-alpha-D-ribose 1-phosphate: step 4/6.</text>
</comment>
<dbReference type="SFLD" id="SFLDS00003">
    <property type="entry name" value="Haloacid_Dehalogenase"/>
    <property type="match status" value="1"/>
</dbReference>
<evidence type="ECO:0000256" key="4">
    <source>
        <dbReference type="ARBA" id="ARBA00023167"/>
    </source>
</evidence>
<dbReference type="SFLD" id="SFLDF00044">
    <property type="entry name" value="enolase-phosphatase"/>
    <property type="match status" value="1"/>
</dbReference>
<evidence type="ECO:0000313" key="6">
    <source>
        <dbReference type="EMBL" id="MBT9431495.1"/>
    </source>
</evidence>
<dbReference type="Pfam" id="PF00702">
    <property type="entry name" value="Hydrolase"/>
    <property type="match status" value="1"/>
</dbReference>
<keyword evidence="4 5" id="KW-0486">Methionine biosynthesis</keyword>
<dbReference type="SUPFAM" id="SSF56784">
    <property type="entry name" value="HAD-like"/>
    <property type="match status" value="1"/>
</dbReference>